<gene>
    <name evidence="3" type="ORF">GSPATT00010203001</name>
</gene>
<dbReference type="InterPro" id="IPR036770">
    <property type="entry name" value="Ankyrin_rpt-contain_sf"/>
</dbReference>
<feature type="compositionally biased region" description="Low complexity" evidence="2">
    <location>
        <begin position="129"/>
        <end position="145"/>
    </location>
</feature>
<dbReference type="PROSITE" id="PS50088">
    <property type="entry name" value="ANK_REPEAT"/>
    <property type="match status" value="2"/>
</dbReference>
<dbReference type="InParanoid" id="A0CT53"/>
<sequence>MQKINQFIELSTGTLVILKKIRETFHTPLTIQPILNILESSAKNILLSYSASVCEEFPMELVQDKDQIAIQKLLKFQKNSKLNSMAFQAIVMRYSQILIGRYLCSTRIIDFEHQDPVVQTTIQEQLETNDQSSSIQQQQQTSQIKSQKKSSNKDSGKDSINKKNQTGGKMPQQSQRYLTKQESLQVNQLQQWNRKAMQSGDLSNTLQQSNQQNSNLFTQTSTILITKPTQTSQQSVFRVMSSKHIDLNSSQQDMSSSLSSPQEETPQSGQVIKTPQSGQVVKTSQTQQQHVTQASNQIQSGRNLRSLDEDSQQDLCEVYNSHHLKNNANCLSMYMNSLRMRTHIKESSRRQKLEQIQQIKLAIYDHNYTEVLNQEYQFIDNIQFIPETQLDTPLQNGNTFLIMAAQCGCIEIVHELIKRGADIDIQNDDGNTAVHLALAYGHYKIADLLMESGGSTHILNRKGQNAWGIL</sequence>
<reference evidence="3 4" key="1">
    <citation type="journal article" date="2006" name="Nature">
        <title>Global trends of whole-genome duplications revealed by the ciliate Paramecium tetraurelia.</title>
        <authorList>
            <consortium name="Genoscope"/>
            <person name="Aury J.-M."/>
            <person name="Jaillon O."/>
            <person name="Duret L."/>
            <person name="Noel B."/>
            <person name="Jubin C."/>
            <person name="Porcel B.M."/>
            <person name="Segurens B."/>
            <person name="Daubin V."/>
            <person name="Anthouard V."/>
            <person name="Aiach N."/>
            <person name="Arnaiz O."/>
            <person name="Billaut A."/>
            <person name="Beisson J."/>
            <person name="Blanc I."/>
            <person name="Bouhouche K."/>
            <person name="Camara F."/>
            <person name="Duharcourt S."/>
            <person name="Guigo R."/>
            <person name="Gogendeau D."/>
            <person name="Katinka M."/>
            <person name="Keller A.-M."/>
            <person name="Kissmehl R."/>
            <person name="Klotz C."/>
            <person name="Koll F."/>
            <person name="Le Moue A."/>
            <person name="Lepere C."/>
            <person name="Malinsky S."/>
            <person name="Nowacki M."/>
            <person name="Nowak J.K."/>
            <person name="Plattner H."/>
            <person name="Poulain J."/>
            <person name="Ruiz F."/>
            <person name="Serrano V."/>
            <person name="Zagulski M."/>
            <person name="Dessen P."/>
            <person name="Betermier M."/>
            <person name="Weissenbach J."/>
            <person name="Scarpelli C."/>
            <person name="Schachter V."/>
            <person name="Sperling L."/>
            <person name="Meyer E."/>
            <person name="Cohen J."/>
            <person name="Wincker P."/>
        </authorList>
    </citation>
    <scope>NUCLEOTIDE SEQUENCE [LARGE SCALE GENOMIC DNA]</scope>
    <source>
        <strain evidence="3 4">Stock d4-2</strain>
    </source>
</reference>
<dbReference type="OMA" id="KTHISQQ"/>
<dbReference type="SMART" id="SM00248">
    <property type="entry name" value="ANK"/>
    <property type="match status" value="2"/>
</dbReference>
<accession>A0CT53</accession>
<name>A0CT53_PARTE</name>
<dbReference type="HOGENOM" id="CLU_044929_0_0_1"/>
<dbReference type="KEGG" id="ptm:GSPATT00010203001"/>
<dbReference type="STRING" id="5888.A0CT53"/>
<evidence type="ECO:0000256" key="2">
    <source>
        <dbReference type="SAM" id="MobiDB-lite"/>
    </source>
</evidence>
<dbReference type="RefSeq" id="XP_001441367.1">
    <property type="nucleotide sequence ID" value="XM_001441330.1"/>
</dbReference>
<dbReference type="EMBL" id="CT868174">
    <property type="protein sequence ID" value="CAK73970.1"/>
    <property type="molecule type" value="Genomic_DNA"/>
</dbReference>
<dbReference type="Proteomes" id="UP000000600">
    <property type="component" value="Unassembled WGS sequence"/>
</dbReference>
<dbReference type="GeneID" id="5027152"/>
<dbReference type="Gene3D" id="1.25.40.20">
    <property type="entry name" value="Ankyrin repeat-containing domain"/>
    <property type="match status" value="1"/>
</dbReference>
<dbReference type="PROSITE" id="PS50297">
    <property type="entry name" value="ANK_REP_REGION"/>
    <property type="match status" value="2"/>
</dbReference>
<feature type="region of interest" description="Disordered" evidence="2">
    <location>
        <begin position="247"/>
        <end position="288"/>
    </location>
</feature>
<organism evidence="3 4">
    <name type="scientific">Paramecium tetraurelia</name>
    <dbReference type="NCBI Taxonomy" id="5888"/>
    <lineage>
        <taxon>Eukaryota</taxon>
        <taxon>Sar</taxon>
        <taxon>Alveolata</taxon>
        <taxon>Ciliophora</taxon>
        <taxon>Intramacronucleata</taxon>
        <taxon>Oligohymenophorea</taxon>
        <taxon>Peniculida</taxon>
        <taxon>Parameciidae</taxon>
        <taxon>Paramecium</taxon>
    </lineage>
</organism>
<evidence type="ECO:0000313" key="4">
    <source>
        <dbReference type="Proteomes" id="UP000000600"/>
    </source>
</evidence>
<feature type="repeat" description="ANK" evidence="1">
    <location>
        <begin position="429"/>
        <end position="461"/>
    </location>
</feature>
<dbReference type="OrthoDB" id="346910at2759"/>
<feature type="region of interest" description="Disordered" evidence="2">
    <location>
        <begin position="128"/>
        <end position="180"/>
    </location>
</feature>
<feature type="compositionally biased region" description="Polar residues" evidence="2">
    <location>
        <begin position="269"/>
        <end position="288"/>
    </location>
</feature>
<feature type="repeat" description="ANK" evidence="1">
    <location>
        <begin position="396"/>
        <end position="428"/>
    </location>
</feature>
<feature type="compositionally biased region" description="Basic and acidic residues" evidence="2">
    <location>
        <begin position="151"/>
        <end position="161"/>
    </location>
</feature>
<dbReference type="AlphaFoldDB" id="A0CT53"/>
<feature type="compositionally biased region" description="Low complexity" evidence="2">
    <location>
        <begin position="249"/>
        <end position="268"/>
    </location>
</feature>
<feature type="compositionally biased region" description="Polar residues" evidence="2">
    <location>
        <begin position="164"/>
        <end position="180"/>
    </location>
</feature>
<dbReference type="Pfam" id="PF12796">
    <property type="entry name" value="Ank_2"/>
    <property type="match status" value="1"/>
</dbReference>
<protein>
    <submittedName>
        <fullName evidence="3">Uncharacterized protein</fullName>
    </submittedName>
</protein>
<dbReference type="InterPro" id="IPR002110">
    <property type="entry name" value="Ankyrin_rpt"/>
</dbReference>
<evidence type="ECO:0000313" key="3">
    <source>
        <dbReference type="EMBL" id="CAK73970.1"/>
    </source>
</evidence>
<dbReference type="SUPFAM" id="SSF48403">
    <property type="entry name" value="Ankyrin repeat"/>
    <property type="match status" value="1"/>
</dbReference>
<dbReference type="PANTHER" id="PTHR24183">
    <property type="entry name" value="FIBRONECTIN TYPE 3 AND ANKYRIN REPEAT DOMAINS PROTEIN 1"/>
    <property type="match status" value="1"/>
</dbReference>
<proteinExistence type="predicted"/>
<keyword evidence="4" id="KW-1185">Reference proteome</keyword>
<keyword evidence="1" id="KW-0040">ANK repeat</keyword>
<dbReference type="PANTHER" id="PTHR24183:SF1">
    <property type="entry name" value="FIBRONECTIN TYPE 3 AND ANKYRIN REPEAT DOMAINS PROTEIN 1"/>
    <property type="match status" value="1"/>
</dbReference>
<evidence type="ECO:0000256" key="1">
    <source>
        <dbReference type="PROSITE-ProRule" id="PRU00023"/>
    </source>
</evidence>